<evidence type="ECO:0000256" key="2">
    <source>
        <dbReference type="ARBA" id="ARBA00022748"/>
    </source>
</evidence>
<dbReference type="EMBL" id="JAJHVV010000015">
    <property type="protein sequence ID" value="MCK6265448.1"/>
    <property type="molecule type" value="Genomic_DNA"/>
</dbReference>
<proteinExistence type="predicted"/>
<dbReference type="PANTHER" id="PTHR47870">
    <property type="entry name" value="CYTOCHROME C-TYPE BIOGENESIS PROTEIN CCMH"/>
    <property type="match status" value="1"/>
</dbReference>
<keyword evidence="3 4" id="KW-0802">TPR repeat</keyword>
<keyword evidence="1" id="KW-0677">Repeat</keyword>
<keyword evidence="5" id="KW-1133">Transmembrane helix</keyword>
<reference evidence="7" key="1">
    <citation type="submission" date="2021-11" db="EMBL/GenBank/DDBJ databases">
        <title>Vibrio ZSDE26 sp. nov. and Vibrio ZSDZ34 sp. nov., isolated from coastal seawater in Qingdao.</title>
        <authorList>
            <person name="Zhang P."/>
        </authorList>
    </citation>
    <scope>NUCLEOTIDE SEQUENCE</scope>
    <source>
        <strain evidence="7">ZSDE26</strain>
    </source>
</reference>
<evidence type="ECO:0000256" key="1">
    <source>
        <dbReference type="ARBA" id="ARBA00022737"/>
    </source>
</evidence>
<dbReference type="AlphaFoldDB" id="A0A9X2BN02"/>
<evidence type="ECO:0000259" key="6">
    <source>
        <dbReference type="Pfam" id="PF23914"/>
    </source>
</evidence>
<evidence type="ECO:0000313" key="8">
    <source>
        <dbReference type="Proteomes" id="UP001139559"/>
    </source>
</evidence>
<feature type="domain" description="Cytochrome c-type biogenesis protein H TPR" evidence="6">
    <location>
        <begin position="73"/>
        <end position="187"/>
    </location>
</feature>
<evidence type="ECO:0000256" key="3">
    <source>
        <dbReference type="ARBA" id="ARBA00022803"/>
    </source>
</evidence>
<dbReference type="InterPro" id="IPR019734">
    <property type="entry name" value="TPR_rpt"/>
</dbReference>
<dbReference type="RefSeq" id="WP_248010516.1">
    <property type="nucleotide sequence ID" value="NZ_JAJHVV010000015.1"/>
</dbReference>
<evidence type="ECO:0000313" key="7">
    <source>
        <dbReference type="EMBL" id="MCK6265448.1"/>
    </source>
</evidence>
<evidence type="ECO:0000256" key="4">
    <source>
        <dbReference type="PROSITE-ProRule" id="PRU00339"/>
    </source>
</evidence>
<keyword evidence="2" id="KW-0201">Cytochrome c-type biogenesis</keyword>
<dbReference type="InterPro" id="IPR051263">
    <property type="entry name" value="C-type_cytochrome_biogenesis"/>
</dbReference>
<feature type="repeat" description="TPR" evidence="4">
    <location>
        <begin position="84"/>
        <end position="117"/>
    </location>
</feature>
<dbReference type="PANTHER" id="PTHR47870:SF1">
    <property type="entry name" value="CYTOCHROME C-TYPE BIOGENESIS PROTEIN CCMH"/>
    <property type="match status" value="1"/>
</dbReference>
<gene>
    <name evidence="7" type="ORF">KP803_19495</name>
</gene>
<keyword evidence="5" id="KW-0812">Transmembrane</keyword>
<organism evidence="7 8">
    <name type="scientific">Vibrio amylolyticus</name>
    <dbReference type="NCBI Taxonomy" id="2847292"/>
    <lineage>
        <taxon>Bacteria</taxon>
        <taxon>Pseudomonadati</taxon>
        <taxon>Pseudomonadota</taxon>
        <taxon>Gammaproteobacteria</taxon>
        <taxon>Vibrionales</taxon>
        <taxon>Vibrionaceae</taxon>
        <taxon>Vibrio</taxon>
    </lineage>
</organism>
<dbReference type="InterPro" id="IPR056413">
    <property type="entry name" value="TPR_CcmH_CycH"/>
</dbReference>
<dbReference type="Proteomes" id="UP001139559">
    <property type="component" value="Unassembled WGS sequence"/>
</dbReference>
<dbReference type="SUPFAM" id="SSF48452">
    <property type="entry name" value="TPR-like"/>
    <property type="match status" value="1"/>
</dbReference>
<keyword evidence="5" id="KW-0472">Membrane</keyword>
<dbReference type="InterPro" id="IPR011990">
    <property type="entry name" value="TPR-like_helical_dom_sf"/>
</dbReference>
<dbReference type="GO" id="GO:0017004">
    <property type="term" value="P:cytochrome complex assembly"/>
    <property type="evidence" value="ECO:0007669"/>
    <property type="project" value="UniProtKB-KW"/>
</dbReference>
<sequence>MQTSAVLLLLLVSVLSVLIFSQSTSLNRRKAAGFGVLVCVITAFLYSVLYKPMPTEITVGEMPKSHSEAMQQIQTKLTQDPNQQGLWFQLGNGYLRENDFQSALTSFDYSIRLSESASANQLSAKASALYYLSSQRMTSEVEGLLQRALTLDSTNTTALTLIANDHLLGFRHQQAIDTWVQLLDSQQTDLNRVAIIESINHAKSYLPKN</sequence>
<keyword evidence="8" id="KW-1185">Reference proteome</keyword>
<feature type="transmembrane region" description="Helical" evidence="5">
    <location>
        <begin position="31"/>
        <end position="49"/>
    </location>
</feature>
<dbReference type="Pfam" id="PF23914">
    <property type="entry name" value="TPR_CcmH_CycH"/>
    <property type="match status" value="1"/>
</dbReference>
<name>A0A9X2BN02_9VIBR</name>
<protein>
    <submittedName>
        <fullName evidence="7">Nitrite reductase</fullName>
    </submittedName>
</protein>
<dbReference type="Gene3D" id="1.25.40.10">
    <property type="entry name" value="Tetratricopeptide repeat domain"/>
    <property type="match status" value="1"/>
</dbReference>
<evidence type="ECO:0000256" key="5">
    <source>
        <dbReference type="SAM" id="Phobius"/>
    </source>
</evidence>
<accession>A0A9X2BN02</accession>
<comment type="caution">
    <text evidence="7">The sequence shown here is derived from an EMBL/GenBank/DDBJ whole genome shotgun (WGS) entry which is preliminary data.</text>
</comment>
<dbReference type="PROSITE" id="PS50005">
    <property type="entry name" value="TPR"/>
    <property type="match status" value="1"/>
</dbReference>